<evidence type="ECO:0000313" key="2">
    <source>
        <dbReference type="EMBL" id="HEN16494.1"/>
    </source>
</evidence>
<dbReference type="CDD" id="cd02652">
    <property type="entry name" value="nuc_hydro_2"/>
    <property type="match status" value="1"/>
</dbReference>
<reference evidence="2" key="1">
    <citation type="journal article" date="2020" name="mSystems">
        <title>Genome- and Community-Level Interaction Insights into Carbon Utilization and Element Cycling Functions of Hydrothermarchaeota in Hydrothermal Sediment.</title>
        <authorList>
            <person name="Zhou Z."/>
            <person name="Liu Y."/>
            <person name="Xu W."/>
            <person name="Pan J."/>
            <person name="Luo Z.H."/>
            <person name="Li M."/>
        </authorList>
    </citation>
    <scope>NUCLEOTIDE SEQUENCE [LARGE SCALE GENOMIC DNA]</scope>
    <source>
        <strain evidence="2">SpSt-339</strain>
    </source>
</reference>
<proteinExistence type="predicted"/>
<name>A0A7C2P1I7_9PLAN</name>
<accession>A0A7C2P1I7</accession>
<dbReference type="InterPro" id="IPR001910">
    <property type="entry name" value="Inosine/uridine_hydrolase_dom"/>
</dbReference>
<protein>
    <submittedName>
        <fullName evidence="2">Nucleoside hydrolase</fullName>
    </submittedName>
</protein>
<dbReference type="InterPro" id="IPR036452">
    <property type="entry name" value="Ribo_hydro-like"/>
</dbReference>
<dbReference type="SUPFAM" id="SSF53590">
    <property type="entry name" value="Nucleoside hydrolase"/>
    <property type="match status" value="1"/>
</dbReference>
<gene>
    <name evidence="2" type="ORF">ENQ76_13620</name>
</gene>
<evidence type="ECO:0000259" key="1">
    <source>
        <dbReference type="Pfam" id="PF01156"/>
    </source>
</evidence>
<organism evidence="2">
    <name type="scientific">Schlesneria paludicola</name>
    <dbReference type="NCBI Taxonomy" id="360056"/>
    <lineage>
        <taxon>Bacteria</taxon>
        <taxon>Pseudomonadati</taxon>
        <taxon>Planctomycetota</taxon>
        <taxon>Planctomycetia</taxon>
        <taxon>Planctomycetales</taxon>
        <taxon>Planctomycetaceae</taxon>
        <taxon>Schlesneria</taxon>
    </lineage>
</organism>
<dbReference type="EMBL" id="DSOK01000374">
    <property type="protein sequence ID" value="HEN16494.1"/>
    <property type="molecule type" value="Genomic_DNA"/>
</dbReference>
<dbReference type="Gene3D" id="3.90.245.10">
    <property type="entry name" value="Ribonucleoside hydrolase-like"/>
    <property type="match status" value="1"/>
</dbReference>
<comment type="caution">
    <text evidence="2">The sequence shown here is derived from an EMBL/GenBank/DDBJ whole genome shotgun (WGS) entry which is preliminary data.</text>
</comment>
<dbReference type="PANTHER" id="PTHR43264:SF1">
    <property type="entry name" value="INOSINE_URIDINE-PREFERRING NUCLEOSIDE HYDROLASE DOMAIN-CONTAINING PROTEIN"/>
    <property type="match status" value="1"/>
</dbReference>
<dbReference type="PANTHER" id="PTHR43264">
    <property type="match status" value="1"/>
</dbReference>
<dbReference type="Pfam" id="PF01156">
    <property type="entry name" value="IU_nuc_hydro"/>
    <property type="match status" value="1"/>
</dbReference>
<dbReference type="GO" id="GO:0016799">
    <property type="term" value="F:hydrolase activity, hydrolyzing N-glycosyl compounds"/>
    <property type="evidence" value="ECO:0007669"/>
    <property type="project" value="InterPro"/>
</dbReference>
<sequence length="337" mass="36643">MMLAWFLLLAGVPLMSGRGAEPVGVIFDTDMGNDVDDALALGLLHALESRGQCRLLAATLTKDHPLAAPFVDAVNHFYGRPNVAVGVVRDGKTPEHSKFLPLATMSDGGQPRYPHALQSGSDAPAAVPLLRQVLSRQPDRSVVIVQVGFSTNLARLLESKGDAASPLSGPDLVKQKVRELAVMAGAFQPINGNARYLEYNVIQDIPAAKSLADNWPTPIVWSGFEIGIAAPYPASSIERDFGYVSHHPLAEAYRLYSPPPHNRPTWDLTSALYAVWPDRGYFDLSSPGRVEVESDGYTRFTPQDNGPHRYLILPAAKQPRLVEALVQLSSQPPDRAR</sequence>
<keyword evidence="2" id="KW-0378">Hydrolase</keyword>
<dbReference type="AlphaFoldDB" id="A0A7C2P1I7"/>
<feature type="domain" description="Inosine/uridine-preferring nucleoside hydrolase" evidence="1">
    <location>
        <begin position="25"/>
        <end position="296"/>
    </location>
</feature>